<evidence type="ECO:0000313" key="2">
    <source>
        <dbReference type="EMBL" id="GBN43552.1"/>
    </source>
</evidence>
<comment type="caution">
    <text evidence="2">The sequence shown here is derived from an EMBL/GenBank/DDBJ whole genome shotgun (WGS) entry which is preliminary data.</text>
</comment>
<dbReference type="Proteomes" id="UP000499080">
    <property type="component" value="Unassembled WGS sequence"/>
</dbReference>
<organism evidence="2 3">
    <name type="scientific">Araneus ventricosus</name>
    <name type="common">Orbweaver spider</name>
    <name type="synonym">Epeira ventricosa</name>
    <dbReference type="NCBI Taxonomy" id="182803"/>
    <lineage>
        <taxon>Eukaryota</taxon>
        <taxon>Metazoa</taxon>
        <taxon>Ecdysozoa</taxon>
        <taxon>Arthropoda</taxon>
        <taxon>Chelicerata</taxon>
        <taxon>Arachnida</taxon>
        <taxon>Araneae</taxon>
        <taxon>Araneomorphae</taxon>
        <taxon>Entelegynae</taxon>
        <taxon>Araneoidea</taxon>
        <taxon>Araneidae</taxon>
        <taxon>Araneus</taxon>
    </lineage>
</organism>
<protein>
    <submittedName>
        <fullName evidence="2">Uncharacterized protein</fullName>
    </submittedName>
</protein>
<dbReference type="EMBL" id="BGPR01009984">
    <property type="protein sequence ID" value="GBN43552.1"/>
    <property type="molecule type" value="Genomic_DNA"/>
</dbReference>
<keyword evidence="3" id="KW-1185">Reference proteome</keyword>
<dbReference type="EMBL" id="BGPR01009983">
    <property type="protein sequence ID" value="GBN43550.1"/>
    <property type="molecule type" value="Genomic_DNA"/>
</dbReference>
<sequence>MSFLAKAQKVDLLSLAAEVVLDASPNVGSLDLIKLIQSSDDYEQKLLKISLNSQTPESLATESVKRKIDENDFRQVKTLDKSDPLNVEKNFSQSRCCVFKSCDSSTLENHVFKCGDSHKEEP</sequence>
<evidence type="ECO:0000313" key="1">
    <source>
        <dbReference type="EMBL" id="GBN43550.1"/>
    </source>
</evidence>
<reference evidence="2 3" key="1">
    <citation type="journal article" date="2019" name="Sci. Rep.">
        <title>Orb-weaving spider Araneus ventricosus genome elucidates the spidroin gene catalogue.</title>
        <authorList>
            <person name="Kono N."/>
            <person name="Nakamura H."/>
            <person name="Ohtoshi R."/>
            <person name="Moran D.A.P."/>
            <person name="Shinohara A."/>
            <person name="Yoshida Y."/>
            <person name="Fujiwara M."/>
            <person name="Mori M."/>
            <person name="Tomita M."/>
            <person name="Arakawa K."/>
        </authorList>
    </citation>
    <scope>NUCLEOTIDE SEQUENCE [LARGE SCALE GENOMIC DNA]</scope>
</reference>
<name>A0A4Y2NXN9_ARAVE</name>
<evidence type="ECO:0000313" key="3">
    <source>
        <dbReference type="Proteomes" id="UP000499080"/>
    </source>
</evidence>
<accession>A0A4Y2NXN9</accession>
<proteinExistence type="predicted"/>
<dbReference type="AlphaFoldDB" id="A0A4Y2NXN9"/>
<gene>
    <name evidence="1" type="ORF">AVEN_1896_1</name>
    <name evidence="2" type="ORF">AVEN_45344_1</name>
</gene>